<evidence type="ECO:0000256" key="1">
    <source>
        <dbReference type="ARBA" id="ARBA00022553"/>
    </source>
</evidence>
<dbReference type="EMBL" id="MU865075">
    <property type="protein sequence ID" value="KAK4458294.1"/>
    <property type="molecule type" value="Genomic_DNA"/>
</dbReference>
<organism evidence="6 7">
    <name type="scientific">Cladorrhinum samala</name>
    <dbReference type="NCBI Taxonomy" id="585594"/>
    <lineage>
        <taxon>Eukaryota</taxon>
        <taxon>Fungi</taxon>
        <taxon>Dikarya</taxon>
        <taxon>Ascomycota</taxon>
        <taxon>Pezizomycotina</taxon>
        <taxon>Sordariomycetes</taxon>
        <taxon>Sordariomycetidae</taxon>
        <taxon>Sordariales</taxon>
        <taxon>Podosporaceae</taxon>
        <taxon>Cladorrhinum</taxon>
    </lineage>
</organism>
<reference evidence="6" key="1">
    <citation type="journal article" date="2023" name="Mol. Phylogenet. Evol.">
        <title>Genome-scale phylogeny and comparative genomics of the fungal order Sordariales.</title>
        <authorList>
            <person name="Hensen N."/>
            <person name="Bonometti L."/>
            <person name="Westerberg I."/>
            <person name="Brannstrom I.O."/>
            <person name="Guillou S."/>
            <person name="Cros-Aarteil S."/>
            <person name="Calhoun S."/>
            <person name="Haridas S."/>
            <person name="Kuo A."/>
            <person name="Mondo S."/>
            <person name="Pangilinan J."/>
            <person name="Riley R."/>
            <person name="LaButti K."/>
            <person name="Andreopoulos B."/>
            <person name="Lipzen A."/>
            <person name="Chen C."/>
            <person name="Yan M."/>
            <person name="Daum C."/>
            <person name="Ng V."/>
            <person name="Clum A."/>
            <person name="Steindorff A."/>
            <person name="Ohm R.A."/>
            <person name="Martin F."/>
            <person name="Silar P."/>
            <person name="Natvig D.O."/>
            <person name="Lalanne C."/>
            <person name="Gautier V."/>
            <person name="Ament-Velasquez S.L."/>
            <person name="Kruys A."/>
            <person name="Hutchinson M.I."/>
            <person name="Powell A.J."/>
            <person name="Barry K."/>
            <person name="Miller A.N."/>
            <person name="Grigoriev I.V."/>
            <person name="Debuchy R."/>
            <person name="Gladieux P."/>
            <person name="Hiltunen Thoren M."/>
            <person name="Johannesson H."/>
        </authorList>
    </citation>
    <scope>NUCLEOTIDE SEQUENCE</scope>
    <source>
        <strain evidence="6">PSN324</strain>
    </source>
</reference>
<keyword evidence="1" id="KW-0597">Phosphoprotein</keyword>
<proteinExistence type="predicted"/>
<gene>
    <name evidence="6" type="ORF">QBC42DRAFT_25405</name>
</gene>
<evidence type="ECO:0000256" key="2">
    <source>
        <dbReference type="ARBA" id="ARBA00022884"/>
    </source>
</evidence>
<keyword evidence="7" id="KW-1185">Reference proteome</keyword>
<dbReference type="PANTHER" id="PTHR10501">
    <property type="entry name" value="U1 SMALL NUCLEAR RIBONUCLEOPROTEIN A/U2 SMALL NUCLEAR RIBONUCLEOPROTEIN B"/>
    <property type="match status" value="1"/>
</dbReference>
<feature type="domain" description="RRM" evidence="5">
    <location>
        <begin position="384"/>
        <end position="461"/>
    </location>
</feature>
<reference evidence="6" key="2">
    <citation type="submission" date="2023-06" db="EMBL/GenBank/DDBJ databases">
        <authorList>
            <consortium name="Lawrence Berkeley National Laboratory"/>
            <person name="Mondo S.J."/>
            <person name="Hensen N."/>
            <person name="Bonometti L."/>
            <person name="Westerberg I."/>
            <person name="Brannstrom I.O."/>
            <person name="Guillou S."/>
            <person name="Cros-Aarteil S."/>
            <person name="Calhoun S."/>
            <person name="Haridas S."/>
            <person name="Kuo A."/>
            <person name="Pangilinan J."/>
            <person name="Riley R."/>
            <person name="Labutti K."/>
            <person name="Andreopoulos B."/>
            <person name="Lipzen A."/>
            <person name="Chen C."/>
            <person name="Yanf M."/>
            <person name="Daum C."/>
            <person name="Ng V."/>
            <person name="Clum A."/>
            <person name="Steindorff A."/>
            <person name="Ohm R."/>
            <person name="Martin F."/>
            <person name="Silar P."/>
            <person name="Natvig D."/>
            <person name="Lalanne C."/>
            <person name="Gautier V."/>
            <person name="Ament-Velasquez S.L."/>
            <person name="Kruys A."/>
            <person name="Hutchinson M.I."/>
            <person name="Powell A.J."/>
            <person name="Barry K."/>
            <person name="Miller A.N."/>
            <person name="Grigoriev I.V."/>
            <person name="Debuchy R."/>
            <person name="Gladieux P."/>
            <person name="Thoren M.H."/>
            <person name="Johannesson H."/>
        </authorList>
    </citation>
    <scope>NUCLEOTIDE SEQUENCE</scope>
    <source>
        <strain evidence="6">PSN324</strain>
    </source>
</reference>
<dbReference type="CDD" id="cd00590">
    <property type="entry name" value="RRM_SF"/>
    <property type="match status" value="1"/>
</dbReference>
<dbReference type="CDD" id="cd12245">
    <property type="entry name" value="RRM_scw1_like"/>
    <property type="match status" value="1"/>
</dbReference>
<evidence type="ECO:0000313" key="6">
    <source>
        <dbReference type="EMBL" id="KAK4458294.1"/>
    </source>
</evidence>
<dbReference type="PROSITE" id="PS50102">
    <property type="entry name" value="RRM"/>
    <property type="match status" value="1"/>
</dbReference>
<dbReference type="FunFam" id="3.30.70.330:FF:000089">
    <property type="entry name" value="RNA binding protein"/>
    <property type="match status" value="1"/>
</dbReference>
<evidence type="ECO:0000313" key="7">
    <source>
        <dbReference type="Proteomes" id="UP001321749"/>
    </source>
</evidence>
<accession>A0AAV9HDK7</accession>
<dbReference type="InterPro" id="IPR000504">
    <property type="entry name" value="RRM_dom"/>
</dbReference>
<dbReference type="InterPro" id="IPR012677">
    <property type="entry name" value="Nucleotide-bd_a/b_plait_sf"/>
</dbReference>
<evidence type="ECO:0000256" key="4">
    <source>
        <dbReference type="SAM" id="MobiDB-lite"/>
    </source>
</evidence>
<dbReference type="GO" id="GO:0003723">
    <property type="term" value="F:RNA binding"/>
    <property type="evidence" value="ECO:0007669"/>
    <property type="project" value="UniProtKB-UniRule"/>
</dbReference>
<feature type="region of interest" description="Disordered" evidence="4">
    <location>
        <begin position="1"/>
        <end position="20"/>
    </location>
</feature>
<dbReference type="SMART" id="SM00360">
    <property type="entry name" value="RRM"/>
    <property type="match status" value="2"/>
</dbReference>
<protein>
    <submittedName>
        <fullName evidence="6">Protein WHI3</fullName>
    </submittedName>
</protein>
<dbReference type="InterPro" id="IPR035979">
    <property type="entry name" value="RBD_domain_sf"/>
</dbReference>
<dbReference type="Gene3D" id="3.30.70.330">
    <property type="match status" value="1"/>
</dbReference>
<dbReference type="SUPFAM" id="SSF54928">
    <property type="entry name" value="RNA-binding domain, RBD"/>
    <property type="match status" value="2"/>
</dbReference>
<evidence type="ECO:0000259" key="5">
    <source>
        <dbReference type="PROSITE" id="PS50102"/>
    </source>
</evidence>
<evidence type="ECO:0000256" key="3">
    <source>
        <dbReference type="PROSITE-ProRule" id="PRU00176"/>
    </source>
</evidence>
<comment type="caution">
    <text evidence="6">The sequence shown here is derived from an EMBL/GenBank/DDBJ whole genome shotgun (WGS) entry which is preliminary data.</text>
</comment>
<sequence length="573" mass="60838">MNGDHNSFGGSASEGASKKTQSFVPLTSHFPSPFPSTTAAATNNAMAVTSFMPSMQTYRAVAVNPLSLTPVNSFDEISSRSRGAPFSATASTPSTPPTLSTALVKNLPFDITSEKLSLMLALSNDLIDIQILPVERSDEKAPRSAVLKFKSPGGALEVKNGLDGKIIPGSNHGLSVEVRGSGSPTAVSGFAPPTAPVGAPTAPSSRQTSRFNDTFHGMHLDKITTAHGSNGDLSTPIDGRADYATLFSTQSPIGNHIAGNRASGKKLIDAADDEETDHILQNPLGYAESDYSENHMQRRQTVPQIPIGRMAGLSLNTTSPPPGSMAHYNHGGMNGFSGLPNTMVSPTVVGPNAAYNLHHQQQHSGRGMQPYPPVNPADQHPPCNTLYVGNLPADTSEEELKQLFCRQRGYKRLCFRSKSQGPMCFVEFEDITFATKALNELYGHVLQNSTKGGIRLSFSKNPLGVRSGQTTALGMNGMGNGFTTASGPPPGLLPPPPGFTGGSRLAYTSSPSMGTSTNNFPSPAYSNAQYSTYSSPTFQNPSSNVWGSNGFMYNHYPPMNGSSYQSNMMHQRS</sequence>
<dbReference type="Proteomes" id="UP001321749">
    <property type="component" value="Unassembled WGS sequence"/>
</dbReference>
<keyword evidence="2 3" id="KW-0694">RNA-binding</keyword>
<name>A0AAV9HDK7_9PEZI</name>
<dbReference type="AlphaFoldDB" id="A0AAV9HDK7"/>
<feature type="compositionally biased region" description="Polar residues" evidence="4">
    <location>
        <begin position="1"/>
        <end position="10"/>
    </location>
</feature>
<dbReference type="Pfam" id="PF00076">
    <property type="entry name" value="RRM_1"/>
    <property type="match status" value="2"/>
</dbReference>